<dbReference type="EMBL" id="JAFBMS010000237">
    <property type="protein sequence ID" value="KAG9332496.1"/>
    <property type="molecule type" value="Genomic_DNA"/>
</dbReference>
<evidence type="ECO:0000313" key="3">
    <source>
        <dbReference type="Proteomes" id="UP000824540"/>
    </source>
</evidence>
<protein>
    <submittedName>
        <fullName evidence="2">Uncharacterized protein</fullName>
    </submittedName>
</protein>
<keyword evidence="3" id="KW-1185">Reference proteome</keyword>
<organism evidence="2 3">
    <name type="scientific">Albula glossodonta</name>
    <name type="common">roundjaw bonefish</name>
    <dbReference type="NCBI Taxonomy" id="121402"/>
    <lineage>
        <taxon>Eukaryota</taxon>
        <taxon>Metazoa</taxon>
        <taxon>Chordata</taxon>
        <taxon>Craniata</taxon>
        <taxon>Vertebrata</taxon>
        <taxon>Euteleostomi</taxon>
        <taxon>Actinopterygii</taxon>
        <taxon>Neopterygii</taxon>
        <taxon>Teleostei</taxon>
        <taxon>Albuliformes</taxon>
        <taxon>Albulidae</taxon>
        <taxon>Albula</taxon>
    </lineage>
</organism>
<accession>A0A8T2MY36</accession>
<proteinExistence type="predicted"/>
<dbReference type="Proteomes" id="UP000824540">
    <property type="component" value="Unassembled WGS sequence"/>
</dbReference>
<evidence type="ECO:0000313" key="2">
    <source>
        <dbReference type="EMBL" id="KAG9332496.1"/>
    </source>
</evidence>
<feature type="compositionally biased region" description="Pro residues" evidence="1">
    <location>
        <begin position="1"/>
        <end position="15"/>
    </location>
</feature>
<sequence>MNTHLNPPPSPPPPNTCDSQYHRSPTPPPSPPRSSYQGWRCVPQPTPPPSLHFLTIGQEKEGICQHPRAVENDRRHPRNSHCQENNGRLENAKGFGSITPPPCQIQKQGNYSCENRSSER</sequence>
<dbReference type="AlphaFoldDB" id="A0A8T2MY36"/>
<feature type="region of interest" description="Disordered" evidence="1">
    <location>
        <begin position="69"/>
        <end position="120"/>
    </location>
</feature>
<comment type="caution">
    <text evidence="2">The sequence shown here is derived from an EMBL/GenBank/DDBJ whole genome shotgun (WGS) entry which is preliminary data.</text>
</comment>
<evidence type="ECO:0000256" key="1">
    <source>
        <dbReference type="SAM" id="MobiDB-lite"/>
    </source>
</evidence>
<name>A0A8T2MY36_9TELE</name>
<reference evidence="2" key="1">
    <citation type="thesis" date="2021" institute="BYU ScholarsArchive" country="Provo, UT, USA">
        <title>Applications of and Algorithms for Genome Assembly and Genomic Analyses with an Emphasis on Marine Teleosts.</title>
        <authorList>
            <person name="Pickett B.D."/>
        </authorList>
    </citation>
    <scope>NUCLEOTIDE SEQUENCE</scope>
    <source>
        <strain evidence="2">HI-2016</strain>
    </source>
</reference>
<gene>
    <name evidence="2" type="ORF">JZ751_014594</name>
</gene>
<feature type="compositionally biased region" description="Polar residues" evidence="1">
    <location>
        <begin position="105"/>
        <end position="120"/>
    </location>
</feature>
<feature type="region of interest" description="Disordered" evidence="1">
    <location>
        <begin position="1"/>
        <end position="50"/>
    </location>
</feature>